<evidence type="ECO:0000313" key="3">
    <source>
        <dbReference type="Proteomes" id="UP001595698"/>
    </source>
</evidence>
<keyword evidence="2" id="KW-0378">Hydrolase</keyword>
<dbReference type="InterPro" id="IPR000073">
    <property type="entry name" value="AB_hydrolase_1"/>
</dbReference>
<dbReference type="Pfam" id="PF00561">
    <property type="entry name" value="Abhydrolase_1"/>
    <property type="match status" value="1"/>
</dbReference>
<keyword evidence="3" id="KW-1185">Reference proteome</keyword>
<evidence type="ECO:0000313" key="2">
    <source>
        <dbReference type="EMBL" id="MFC3986830.1"/>
    </source>
</evidence>
<comment type="caution">
    <text evidence="2">The sequence shown here is derived from an EMBL/GenBank/DDBJ whole genome shotgun (WGS) entry which is preliminary data.</text>
</comment>
<evidence type="ECO:0000259" key="1">
    <source>
        <dbReference type="Pfam" id="PF00561"/>
    </source>
</evidence>
<feature type="domain" description="AB hydrolase-1" evidence="1">
    <location>
        <begin position="32"/>
        <end position="278"/>
    </location>
</feature>
<reference evidence="3" key="1">
    <citation type="journal article" date="2019" name="Int. J. Syst. Evol. Microbiol.">
        <title>The Global Catalogue of Microorganisms (GCM) 10K type strain sequencing project: providing services to taxonomists for standard genome sequencing and annotation.</title>
        <authorList>
            <consortium name="The Broad Institute Genomics Platform"/>
            <consortium name="The Broad Institute Genome Sequencing Center for Infectious Disease"/>
            <person name="Wu L."/>
            <person name="Ma J."/>
        </authorList>
    </citation>
    <scope>NUCLEOTIDE SEQUENCE [LARGE SCALE GENOMIC DNA]</scope>
    <source>
        <strain evidence="3">TBRC 7912</strain>
    </source>
</reference>
<dbReference type="InterPro" id="IPR029058">
    <property type="entry name" value="AB_hydrolase_fold"/>
</dbReference>
<dbReference type="Proteomes" id="UP001595698">
    <property type="component" value="Unassembled WGS sequence"/>
</dbReference>
<name>A0ABV8FHF6_9ACTN</name>
<organism evidence="2 3">
    <name type="scientific">Streptosporangium jomthongense</name>
    <dbReference type="NCBI Taxonomy" id="1193683"/>
    <lineage>
        <taxon>Bacteria</taxon>
        <taxon>Bacillati</taxon>
        <taxon>Actinomycetota</taxon>
        <taxon>Actinomycetes</taxon>
        <taxon>Streptosporangiales</taxon>
        <taxon>Streptosporangiaceae</taxon>
        <taxon>Streptosporangium</taxon>
    </lineage>
</organism>
<sequence length="298" mass="32430">MTDLTIPGFTYDRVTGAGGTELNVAHAGQGSPVVLLHGFPQTHLMWSAVAQELSRDHTVIAPDLRGYGDSDKPDALSPDTYSKRTMADDVVTVAARLGHDRFAVVGHDRGALVAVRAGLDHPETITHVGILDVLPTMDTWDVLHGVDAKVAWHLYLMAQPPGLPEKMIGAVAGEFFASFLDAWDPTGTTFSPRLREHYITASSKAVPSIVADYRATASVDLEMDRADRADGRRLTMPVAAISQDWGSLLGFDPTEIWGAWAPDFTYEPIDAGHFMAEEDPARVTAFVRRLLARQTVSR</sequence>
<dbReference type="GO" id="GO:0016787">
    <property type="term" value="F:hydrolase activity"/>
    <property type="evidence" value="ECO:0007669"/>
    <property type="project" value="UniProtKB-KW"/>
</dbReference>
<dbReference type="EMBL" id="JBHSBC010000069">
    <property type="protein sequence ID" value="MFC3986830.1"/>
    <property type="molecule type" value="Genomic_DNA"/>
</dbReference>
<proteinExistence type="predicted"/>
<dbReference type="SUPFAM" id="SSF53474">
    <property type="entry name" value="alpha/beta-Hydrolases"/>
    <property type="match status" value="1"/>
</dbReference>
<gene>
    <name evidence="2" type="ORF">ACFOYY_42340</name>
</gene>
<dbReference type="PRINTS" id="PR00111">
    <property type="entry name" value="ABHYDROLASE"/>
</dbReference>
<accession>A0ABV8FHF6</accession>
<dbReference type="RefSeq" id="WP_386197175.1">
    <property type="nucleotide sequence ID" value="NZ_JBHSBC010000069.1"/>
</dbReference>
<dbReference type="Gene3D" id="3.40.50.1820">
    <property type="entry name" value="alpha/beta hydrolase"/>
    <property type="match status" value="1"/>
</dbReference>
<dbReference type="PANTHER" id="PTHR43798">
    <property type="entry name" value="MONOACYLGLYCEROL LIPASE"/>
    <property type="match status" value="1"/>
</dbReference>
<protein>
    <submittedName>
        <fullName evidence="2">Alpha/beta fold hydrolase</fullName>
    </submittedName>
</protein>
<dbReference type="InterPro" id="IPR050266">
    <property type="entry name" value="AB_hydrolase_sf"/>
</dbReference>